<dbReference type="EMBL" id="JANWTP010000040">
    <property type="protein sequence ID" value="MDC8638729.1"/>
    <property type="molecule type" value="Genomic_DNA"/>
</dbReference>
<sequence>MSNTTSPSPDPAIRLNPDQHCYVIPAGDGYSCLGYNNARDHANQIARAMKRPELAFCADDYATAAGYDKYCAAIAAWGRSRYGQRTYFDPDTDPSVRKILEHYRRSGETVRLILGNPQTGMCWLSEHDVVGTIGRSTGWLKVPLLVQPGDSGGHAILTANVLNIVDWNSGVSVYRHAAYLAPELLIRPTGEEGMSWRVQHQGVDVARFDDIGKAGAYVAFMRGLSIEPRAFQ</sequence>
<comment type="caution">
    <text evidence="1">The sequence shown here is derived from an EMBL/GenBank/DDBJ whole genome shotgun (WGS) entry which is preliminary data.</text>
</comment>
<gene>
    <name evidence="1" type="ORF">NY667_13130</name>
</gene>
<accession>A0A9X4BSI5</accession>
<dbReference type="AlphaFoldDB" id="A0A9X4BSI5"/>
<reference evidence="1" key="2">
    <citation type="submission" date="2022-08" db="EMBL/GenBank/DDBJ databases">
        <authorList>
            <person name="Iruegas-Bocardo F."/>
            <person name="Weisberg A.J."/>
            <person name="Riutta E.R."/>
            <person name="Kilday K."/>
            <person name="Bonkowski J.C."/>
            <person name="Creswell T."/>
            <person name="Daughtrey M.L."/>
            <person name="Rane K."/>
            <person name="Grunwald N.J."/>
            <person name="Chang J.H."/>
            <person name="Putnam M.L."/>
        </authorList>
    </citation>
    <scope>NUCLEOTIDE SEQUENCE</scope>
    <source>
        <strain evidence="1">22-338</strain>
    </source>
</reference>
<dbReference type="RefSeq" id="WP_104549194.1">
    <property type="nucleotide sequence ID" value="NZ_CP168173.1"/>
</dbReference>
<reference evidence="1" key="1">
    <citation type="journal article" date="2022" name="Phytopathology">
        <title>Whole genome sequencing-based tracing of a 2022 introduction and outbreak of Xanthomonas hortorum pv. pelargonii.</title>
        <authorList>
            <person name="Iruegas Bocardo F."/>
            <person name="Weisberg A.J."/>
            <person name="Riutta E.R."/>
            <person name="Kilday K.B."/>
            <person name="Bonkowski J.C."/>
            <person name="Creswell T.C."/>
            <person name="Daughtrey M."/>
            <person name="Rane K.K."/>
            <person name="Grunwald N.J."/>
            <person name="Chang J.H."/>
            <person name="Putnam M."/>
        </authorList>
    </citation>
    <scope>NUCLEOTIDE SEQUENCE</scope>
    <source>
        <strain evidence="1">22-338</strain>
    </source>
</reference>
<dbReference type="Proteomes" id="UP001140230">
    <property type="component" value="Unassembled WGS sequence"/>
</dbReference>
<protein>
    <submittedName>
        <fullName evidence="1">Uncharacterized protein</fullName>
    </submittedName>
</protein>
<proteinExistence type="predicted"/>
<organism evidence="1 2">
    <name type="scientific">Xanthomonas hortorum pv. hederae</name>
    <dbReference type="NCBI Taxonomy" id="453603"/>
    <lineage>
        <taxon>Bacteria</taxon>
        <taxon>Pseudomonadati</taxon>
        <taxon>Pseudomonadota</taxon>
        <taxon>Gammaproteobacteria</taxon>
        <taxon>Lysobacterales</taxon>
        <taxon>Lysobacteraceae</taxon>
        <taxon>Xanthomonas</taxon>
    </lineage>
</organism>
<evidence type="ECO:0000313" key="1">
    <source>
        <dbReference type="EMBL" id="MDC8638729.1"/>
    </source>
</evidence>
<evidence type="ECO:0000313" key="2">
    <source>
        <dbReference type="Proteomes" id="UP001140230"/>
    </source>
</evidence>
<name>A0A9X4BSI5_9XANT</name>